<dbReference type="Pfam" id="PF04552">
    <property type="entry name" value="Sigma54_DBD"/>
    <property type="match status" value="1"/>
</dbReference>
<organism evidence="12 13">
    <name type="scientific">Simkania negevensis</name>
    <dbReference type="NCBI Taxonomy" id="83561"/>
    <lineage>
        <taxon>Bacteria</taxon>
        <taxon>Pseudomonadati</taxon>
        <taxon>Chlamydiota</taxon>
        <taxon>Chlamydiia</taxon>
        <taxon>Parachlamydiales</taxon>
        <taxon>Simkaniaceae</taxon>
        <taxon>Simkania</taxon>
    </lineage>
</organism>
<dbReference type="InterPro" id="IPR007634">
    <property type="entry name" value="RNA_pol_sigma_54_DNA-bd"/>
</dbReference>
<feature type="domain" description="RNA polymerase sigma factor 54 core-binding" evidence="11">
    <location>
        <begin position="139"/>
        <end position="326"/>
    </location>
</feature>
<evidence type="ECO:0000259" key="11">
    <source>
        <dbReference type="Pfam" id="PF04963"/>
    </source>
</evidence>
<dbReference type="NCBIfam" id="TIGR02395">
    <property type="entry name" value="rpoN_sigma"/>
    <property type="match status" value="1"/>
</dbReference>
<evidence type="ECO:0000256" key="6">
    <source>
        <dbReference type="ARBA" id="ARBA00023082"/>
    </source>
</evidence>
<evidence type="ECO:0000256" key="2">
    <source>
        <dbReference type="ARBA" id="ARBA00022478"/>
    </source>
</evidence>
<dbReference type="Pfam" id="PF04963">
    <property type="entry name" value="Sigma54_CBD"/>
    <property type="match status" value="1"/>
</dbReference>
<comment type="similarity">
    <text evidence="1">Belongs to the sigma-54 factor family.</text>
</comment>
<dbReference type="InterPro" id="IPR038709">
    <property type="entry name" value="RpoN_core-bd_sf"/>
</dbReference>
<dbReference type="Gene3D" id="1.10.10.60">
    <property type="entry name" value="Homeodomain-like"/>
    <property type="match status" value="1"/>
</dbReference>
<keyword evidence="13" id="KW-1185">Reference proteome</keyword>
<feature type="compositionally biased region" description="Basic and acidic residues" evidence="9">
    <location>
        <begin position="66"/>
        <end position="76"/>
    </location>
</feature>
<dbReference type="PANTHER" id="PTHR32248:SF4">
    <property type="entry name" value="RNA POLYMERASE SIGMA-54 FACTOR"/>
    <property type="match status" value="1"/>
</dbReference>
<dbReference type="Gene3D" id="1.10.10.1330">
    <property type="entry name" value="RNA polymerase sigma-54 factor, core-binding domain"/>
    <property type="match status" value="1"/>
</dbReference>
<evidence type="ECO:0000256" key="7">
    <source>
        <dbReference type="ARBA" id="ARBA00023125"/>
    </source>
</evidence>
<keyword evidence="6" id="KW-0731">Sigma factor</keyword>
<evidence type="ECO:0000256" key="1">
    <source>
        <dbReference type="ARBA" id="ARBA00008798"/>
    </source>
</evidence>
<dbReference type="PANTHER" id="PTHR32248">
    <property type="entry name" value="RNA POLYMERASE SIGMA-54 FACTOR"/>
    <property type="match status" value="1"/>
</dbReference>
<dbReference type="Pfam" id="PF00309">
    <property type="entry name" value="Sigma54_AID"/>
    <property type="match status" value="1"/>
</dbReference>
<keyword evidence="3" id="KW-0808">Transferase</keyword>
<dbReference type="InterPro" id="IPR000394">
    <property type="entry name" value="RNA_pol_sigma_54"/>
</dbReference>
<keyword evidence="5" id="KW-0805">Transcription regulation</keyword>
<proteinExistence type="inferred from homology"/>
<dbReference type="PRINTS" id="PR00045">
    <property type="entry name" value="SIGMA54FCT"/>
</dbReference>
<evidence type="ECO:0000256" key="5">
    <source>
        <dbReference type="ARBA" id="ARBA00023015"/>
    </source>
</evidence>
<evidence type="ECO:0000256" key="4">
    <source>
        <dbReference type="ARBA" id="ARBA00022695"/>
    </source>
</evidence>
<evidence type="ECO:0000256" key="3">
    <source>
        <dbReference type="ARBA" id="ARBA00022679"/>
    </source>
</evidence>
<keyword evidence="2" id="KW-0240">DNA-directed RNA polymerase</keyword>
<evidence type="ECO:0000259" key="10">
    <source>
        <dbReference type="Pfam" id="PF04552"/>
    </source>
</evidence>
<protein>
    <submittedName>
        <fullName evidence="12">RNA polymerase factor sigma-54</fullName>
    </submittedName>
</protein>
<dbReference type="EMBL" id="JAFITR010000006">
    <property type="protein sequence ID" value="MBN4066557.1"/>
    <property type="molecule type" value="Genomic_DNA"/>
</dbReference>
<keyword evidence="7" id="KW-0238">DNA-binding</keyword>
<accession>A0ABS3APH6</accession>
<dbReference type="PROSITE" id="PS00718">
    <property type="entry name" value="SIGMA54_2"/>
    <property type="match status" value="1"/>
</dbReference>
<evidence type="ECO:0000313" key="13">
    <source>
        <dbReference type="Proteomes" id="UP000722121"/>
    </source>
</evidence>
<name>A0ABS3APH6_9BACT</name>
<dbReference type="PIRSF" id="PIRSF000774">
    <property type="entry name" value="RpoN"/>
    <property type="match status" value="1"/>
</dbReference>
<evidence type="ECO:0000256" key="9">
    <source>
        <dbReference type="SAM" id="MobiDB-lite"/>
    </source>
</evidence>
<keyword evidence="8" id="KW-0804">Transcription</keyword>
<reference evidence="12 13" key="1">
    <citation type="submission" date="2021-02" db="EMBL/GenBank/DDBJ databases">
        <title>Activity-based single-cell genomes from oceanic crustal fluid captures similar information to metagenomic and metatranscriptomic surveys with orders of magnitude less sampling.</title>
        <authorList>
            <person name="D'Angelo T.S."/>
            <person name="Orcutt B.N."/>
        </authorList>
    </citation>
    <scope>NUCLEOTIDE SEQUENCE [LARGE SCALE GENOMIC DNA]</scope>
    <source>
        <strain evidence="12">AH-315-G07</strain>
    </source>
</reference>
<keyword evidence="4" id="KW-0548">Nucleotidyltransferase</keyword>
<dbReference type="Proteomes" id="UP000722121">
    <property type="component" value="Unassembled WGS sequence"/>
</dbReference>
<gene>
    <name evidence="12" type="primary">rpoN</name>
    <name evidence="12" type="ORF">JYU14_00545</name>
</gene>
<evidence type="ECO:0000313" key="12">
    <source>
        <dbReference type="EMBL" id="MBN4066557.1"/>
    </source>
</evidence>
<sequence>MDRRQLSLHLGHEQVQSLKQTQRLIMSPQMQQAIHLLQVPVLELSAMIDAELRENPLLELEEESRSDDQDLSRVESENGEADAVGERSEEEIVIDDSNFEVLKQLDAEFDDYHNEMARDFSRPFSSREEEEKRRNYLESSVPDRVSIYDFLMRQAWETFEERPLLRAAELIIGHLDEKGFLTTPLEEISLLNEVDRDDLRFALEKIQTFEPYGVGAHDVHESLLIQLRCLGKEEFLAYAIVARHYDDLLHNRIPLIKKGLRCTLAQIREAIEKDIALLNLAPGTEYALAVPQYITADITVELEEGGGLRIEVNNDAIPAIRLNRKYLRLLKNPDIPEQTKEYIKQKIASGKWLLRNIDQRNDTLYRIAAVLIEKQKNFLSSLEGHLQPMTMKSIAEELELHESTIARAISNKYIDCPRGLIALRSFFTHGYVTSSGDDISSDTVKEVLLKIISQEEKQRPLSDEKLSKLLVEHGINCARRTVAKYRRLFHIGNASQRRTYN</sequence>
<dbReference type="PROSITE" id="PS50044">
    <property type="entry name" value="SIGMA54_3"/>
    <property type="match status" value="1"/>
</dbReference>
<comment type="caution">
    <text evidence="12">The sequence shown here is derived from an EMBL/GenBank/DDBJ whole genome shotgun (WGS) entry which is preliminary data.</text>
</comment>
<dbReference type="InterPro" id="IPR007046">
    <property type="entry name" value="RNA_pol_sigma_54_core-bd"/>
</dbReference>
<evidence type="ECO:0000256" key="8">
    <source>
        <dbReference type="ARBA" id="ARBA00023163"/>
    </source>
</evidence>
<feature type="region of interest" description="Disordered" evidence="9">
    <location>
        <begin position="59"/>
        <end position="89"/>
    </location>
</feature>
<feature type="domain" description="RNA polymerase sigma factor 54 DNA-binding" evidence="10">
    <location>
        <begin position="341"/>
        <end position="498"/>
    </location>
</feature>